<sequence length="494" mass="51136">MELTYILAGLLPLLSPAAAETVLGAYVFHRHGDRTSKSTPPTSLTALGADEVYVSGSYYRSRYVAENGTSQILAIQPNVVKLSQLSVVAPVDNVLYNSAQVFLQGLYPPAGSAAEQTLANGSTVEAPLNGYQYIPISASSAAASSSGSEDSGWLQGSSGCGNAVVSSNDYFKSDEFVSTQSRTLDFYHSILPVINATFTEDETNFKNAYTIWDLIHVATIHNSSIPSDYLLTNSSLHQLQTLADAHEWGLAYNASEPIRAISGSVLAGQILDALNTTVLAAPAKTSAQRLSMQFGAYGTFMSFFGLAGLPAASANFYGIVDYASSMTFELVTNATVDTNSTSALSTDDISVRFLFANGSASDSNPLTAYPLFGQAETVLSWADFVSGMQEFTISDTASWCAACGNTTGTCASYSSSSSSGSDSGSSNTTSTDKGGNGVSKPVAGVIGALVTLVVILGVEGLVMAIGGLRLTKKRSQAAAAAAGTGAATGEGVKA</sequence>
<dbReference type="InterPro" id="IPR029033">
    <property type="entry name" value="His_PPase_superfam"/>
</dbReference>
<feature type="chain" id="PRO_5041303937" evidence="4">
    <location>
        <begin position="20"/>
        <end position="494"/>
    </location>
</feature>
<reference evidence="5" key="1">
    <citation type="submission" date="2022-07" db="EMBL/GenBank/DDBJ databases">
        <title>Fungi with potential for degradation of polypropylene.</title>
        <authorList>
            <person name="Gostincar C."/>
        </authorList>
    </citation>
    <scope>NUCLEOTIDE SEQUENCE</scope>
    <source>
        <strain evidence="5">EXF-13308</strain>
    </source>
</reference>
<dbReference type="PANTHER" id="PTHR11567">
    <property type="entry name" value="ACID PHOSPHATASE-RELATED"/>
    <property type="match status" value="1"/>
</dbReference>
<evidence type="ECO:0000256" key="3">
    <source>
        <dbReference type="SAM" id="Phobius"/>
    </source>
</evidence>
<keyword evidence="4" id="KW-0732">Signal</keyword>
<gene>
    <name evidence="5" type="ORF">NKR23_g10332</name>
</gene>
<keyword evidence="3" id="KW-0812">Transmembrane</keyword>
<keyword evidence="3" id="KW-0472">Membrane</keyword>
<dbReference type="GO" id="GO:0016791">
    <property type="term" value="F:phosphatase activity"/>
    <property type="evidence" value="ECO:0007669"/>
    <property type="project" value="TreeGrafter"/>
</dbReference>
<dbReference type="InterPro" id="IPR050645">
    <property type="entry name" value="Histidine_acid_phosphatase"/>
</dbReference>
<name>A0AA38R5A4_9PEZI</name>
<dbReference type="AlphaFoldDB" id="A0AA38R5A4"/>
<dbReference type="InterPro" id="IPR000560">
    <property type="entry name" value="His_Pase_clade-2"/>
</dbReference>
<feature type="transmembrane region" description="Helical" evidence="3">
    <location>
        <begin position="442"/>
        <end position="465"/>
    </location>
</feature>
<dbReference type="SUPFAM" id="SSF53254">
    <property type="entry name" value="Phosphoglycerate mutase-like"/>
    <property type="match status" value="1"/>
</dbReference>
<feature type="region of interest" description="Disordered" evidence="2">
    <location>
        <begin position="414"/>
        <end position="436"/>
    </location>
</feature>
<evidence type="ECO:0000256" key="1">
    <source>
        <dbReference type="ARBA" id="ARBA00005375"/>
    </source>
</evidence>
<dbReference type="Proteomes" id="UP001174694">
    <property type="component" value="Unassembled WGS sequence"/>
</dbReference>
<accession>A0AA38R5A4</accession>
<evidence type="ECO:0000256" key="2">
    <source>
        <dbReference type="SAM" id="MobiDB-lite"/>
    </source>
</evidence>
<dbReference type="Gene3D" id="3.40.50.1240">
    <property type="entry name" value="Phosphoglycerate mutase-like"/>
    <property type="match status" value="1"/>
</dbReference>
<evidence type="ECO:0000256" key="4">
    <source>
        <dbReference type="SAM" id="SignalP"/>
    </source>
</evidence>
<evidence type="ECO:0000313" key="6">
    <source>
        <dbReference type="Proteomes" id="UP001174694"/>
    </source>
</evidence>
<organism evidence="5 6">
    <name type="scientific">Pleurostoma richardsiae</name>
    <dbReference type="NCBI Taxonomy" id="41990"/>
    <lineage>
        <taxon>Eukaryota</taxon>
        <taxon>Fungi</taxon>
        <taxon>Dikarya</taxon>
        <taxon>Ascomycota</taxon>
        <taxon>Pezizomycotina</taxon>
        <taxon>Sordariomycetes</taxon>
        <taxon>Sordariomycetidae</taxon>
        <taxon>Calosphaeriales</taxon>
        <taxon>Pleurostomataceae</taxon>
        <taxon>Pleurostoma</taxon>
    </lineage>
</organism>
<proteinExistence type="inferred from homology"/>
<dbReference type="Pfam" id="PF00328">
    <property type="entry name" value="His_Phos_2"/>
    <property type="match status" value="1"/>
</dbReference>
<keyword evidence="3" id="KW-1133">Transmembrane helix</keyword>
<feature type="compositionally biased region" description="Low complexity" evidence="2">
    <location>
        <begin position="414"/>
        <end position="433"/>
    </location>
</feature>
<comment type="similarity">
    <text evidence="1">Belongs to the histidine acid phosphatase family.</text>
</comment>
<feature type="signal peptide" evidence="4">
    <location>
        <begin position="1"/>
        <end position="19"/>
    </location>
</feature>
<keyword evidence="6" id="KW-1185">Reference proteome</keyword>
<comment type="caution">
    <text evidence="5">The sequence shown here is derived from an EMBL/GenBank/DDBJ whole genome shotgun (WGS) entry which is preliminary data.</text>
</comment>
<protein>
    <submittedName>
        <fullName evidence="5">Histidine acid phosphatase</fullName>
    </submittedName>
</protein>
<dbReference type="PANTHER" id="PTHR11567:SF142">
    <property type="entry name" value="PHOSPHOGLYCERATE MUTASE-LIKE PROTEIN"/>
    <property type="match status" value="1"/>
</dbReference>
<evidence type="ECO:0000313" key="5">
    <source>
        <dbReference type="EMBL" id="KAJ9134100.1"/>
    </source>
</evidence>
<dbReference type="EMBL" id="JANBVO010000045">
    <property type="protein sequence ID" value="KAJ9134100.1"/>
    <property type="molecule type" value="Genomic_DNA"/>
</dbReference>